<dbReference type="KEGG" id="ssub:CP968_13355"/>
<dbReference type="AlphaFoldDB" id="A0A5P2ULF8"/>
<accession>A0A5P2ULF8</accession>
<evidence type="ECO:0000256" key="1">
    <source>
        <dbReference type="SAM" id="MobiDB-lite"/>
    </source>
</evidence>
<keyword evidence="2" id="KW-0732">Signal</keyword>
<dbReference type="OrthoDB" id="4311972at2"/>
<evidence type="ECO:0000313" key="5">
    <source>
        <dbReference type="Proteomes" id="UP000326831"/>
    </source>
</evidence>
<reference evidence="3" key="1">
    <citation type="journal article" date="2014" name="Int. J. Syst. Evol. Microbiol.">
        <title>Complete genome sequence of Corynebacterium casei LMG S-19264T (=DSM 44701T), isolated from a smear-ripened cheese.</title>
        <authorList>
            <consortium name="US DOE Joint Genome Institute (JGI-PGF)"/>
            <person name="Walter F."/>
            <person name="Albersmeier A."/>
            <person name="Kalinowski J."/>
            <person name="Ruckert C."/>
        </authorList>
    </citation>
    <scope>NUCLEOTIDE SEQUENCE</scope>
    <source>
        <strain evidence="3">JCM 4834</strain>
    </source>
</reference>
<sequence>MNRFAARIASGAITTLLVVGGAGAAHADGAGTPDARPPAVASGQSATPGGETAPVSPLTNDWG</sequence>
<evidence type="ECO:0000256" key="2">
    <source>
        <dbReference type="SAM" id="SignalP"/>
    </source>
</evidence>
<organism evidence="4 5">
    <name type="scientific">Streptomyces subrutilus</name>
    <dbReference type="NCBI Taxonomy" id="36818"/>
    <lineage>
        <taxon>Bacteria</taxon>
        <taxon>Bacillati</taxon>
        <taxon>Actinomycetota</taxon>
        <taxon>Actinomycetes</taxon>
        <taxon>Kitasatosporales</taxon>
        <taxon>Streptomycetaceae</taxon>
        <taxon>Streptomyces</taxon>
    </lineage>
</organism>
<feature type="signal peptide" evidence="2">
    <location>
        <begin position="1"/>
        <end position="27"/>
    </location>
</feature>
<dbReference type="EMBL" id="BMVX01000003">
    <property type="protein sequence ID" value="GGZ52363.1"/>
    <property type="molecule type" value="Genomic_DNA"/>
</dbReference>
<keyword evidence="5" id="KW-1185">Reference proteome</keyword>
<dbReference type="RefSeq" id="WP_150518226.1">
    <property type="nucleotide sequence ID" value="NZ_BMVX01000003.1"/>
</dbReference>
<evidence type="ECO:0000313" key="3">
    <source>
        <dbReference type="EMBL" id="GGZ52363.1"/>
    </source>
</evidence>
<feature type="chain" id="PRO_5044622795" evidence="2">
    <location>
        <begin position="28"/>
        <end position="63"/>
    </location>
</feature>
<dbReference type="Proteomes" id="UP000634660">
    <property type="component" value="Unassembled WGS sequence"/>
</dbReference>
<protein>
    <submittedName>
        <fullName evidence="4">Uncharacterized protein</fullName>
    </submittedName>
</protein>
<dbReference type="EMBL" id="CP023701">
    <property type="protein sequence ID" value="QEU79165.1"/>
    <property type="molecule type" value="Genomic_DNA"/>
</dbReference>
<feature type="region of interest" description="Disordered" evidence="1">
    <location>
        <begin position="24"/>
        <end position="63"/>
    </location>
</feature>
<evidence type="ECO:0000313" key="4">
    <source>
        <dbReference type="EMBL" id="QEU79165.1"/>
    </source>
</evidence>
<reference evidence="3" key="3">
    <citation type="submission" date="2020-09" db="EMBL/GenBank/DDBJ databases">
        <authorList>
            <person name="Sun Q."/>
            <person name="Ohkuma M."/>
        </authorList>
    </citation>
    <scope>NUCLEOTIDE SEQUENCE</scope>
    <source>
        <strain evidence="3">JCM 4834</strain>
    </source>
</reference>
<dbReference type="Proteomes" id="UP000326831">
    <property type="component" value="Chromosome"/>
</dbReference>
<proteinExistence type="predicted"/>
<name>A0A5P2ULF8_9ACTN</name>
<gene>
    <name evidence="4" type="ORF">CP968_13355</name>
    <name evidence="3" type="ORF">GCM10010371_09770</name>
</gene>
<reference evidence="4 5" key="2">
    <citation type="submission" date="2017-09" db="EMBL/GenBank/DDBJ databases">
        <authorList>
            <person name="Lee N."/>
            <person name="Cho B.-K."/>
        </authorList>
    </citation>
    <scope>NUCLEOTIDE SEQUENCE [LARGE SCALE GENOMIC DNA]</scope>
    <source>
        <strain evidence="4 5">ATCC 27467</strain>
    </source>
</reference>